<evidence type="ECO:0000313" key="1">
    <source>
        <dbReference type="EMBL" id="SIS53865.1"/>
    </source>
</evidence>
<evidence type="ECO:0000313" key="2">
    <source>
        <dbReference type="Proteomes" id="UP000185728"/>
    </source>
</evidence>
<keyword evidence="2" id="KW-1185">Reference proteome</keyword>
<protein>
    <submittedName>
        <fullName evidence="1">Uncharacterized protein</fullName>
    </submittedName>
</protein>
<proteinExistence type="predicted"/>
<accession>A0ABY1KR72</accession>
<reference evidence="1 2" key="1">
    <citation type="submission" date="2017-01" db="EMBL/GenBank/DDBJ databases">
        <authorList>
            <person name="Varghese N."/>
            <person name="Submissions S."/>
        </authorList>
    </citation>
    <scope>NUCLEOTIDE SEQUENCE [LARGE SCALE GENOMIC DNA]</scope>
    <source>
        <strain evidence="1 2">DSM 2061</strain>
    </source>
</reference>
<organism evidence="1 2">
    <name type="scientific">Zobellia uliginosa</name>
    <dbReference type="NCBI Taxonomy" id="143224"/>
    <lineage>
        <taxon>Bacteria</taxon>
        <taxon>Pseudomonadati</taxon>
        <taxon>Bacteroidota</taxon>
        <taxon>Flavobacteriia</taxon>
        <taxon>Flavobacteriales</taxon>
        <taxon>Flavobacteriaceae</taxon>
        <taxon>Zobellia</taxon>
    </lineage>
</organism>
<sequence>MKRTLVFSILLFLALLRCKSPQYSFDELPNKQLVFGKRGGMAGMVETYILLENGQLFHHNSVTELTEELQPLPKKEASAYFMGIDELGLSEIDFYHPGNSYYFLEEVKENQRHRIVWGSKDHKLSKDCLEFYRELNSHIK</sequence>
<gene>
    <name evidence="1" type="ORF">SAMN05421766_102626</name>
</gene>
<dbReference type="RefSeq" id="WP_076454398.1">
    <property type="nucleotide sequence ID" value="NZ_FTOB01000002.1"/>
</dbReference>
<comment type="caution">
    <text evidence="1">The sequence shown here is derived from an EMBL/GenBank/DDBJ whole genome shotgun (WGS) entry which is preliminary data.</text>
</comment>
<name>A0ABY1KR72_9FLAO</name>
<dbReference type="Proteomes" id="UP000185728">
    <property type="component" value="Unassembled WGS sequence"/>
</dbReference>
<dbReference type="EMBL" id="FTOB01000002">
    <property type="protein sequence ID" value="SIS53865.1"/>
    <property type="molecule type" value="Genomic_DNA"/>
</dbReference>